<evidence type="ECO:0000313" key="2">
    <source>
        <dbReference type="Proteomes" id="UP000222851"/>
    </source>
</evidence>
<reference evidence="1 2" key="1">
    <citation type="submission" date="2017-09" db="EMBL/GenBank/DDBJ databases">
        <title>Large-scale bioinformatics analysis of Bacillus genomes uncovers conserved roles of natural products in bacterial physiology.</title>
        <authorList>
            <consortium name="Agbiome Team Llc"/>
            <person name="Bleich R.M."/>
            <person name="Grubbs K.J."/>
            <person name="Santa Maria K.C."/>
            <person name="Allen S.E."/>
            <person name="Farag S."/>
            <person name="Shank E.A."/>
            <person name="Bowers A."/>
        </authorList>
    </citation>
    <scope>NUCLEOTIDE SEQUENCE [LARGE SCALE GENOMIC DNA]</scope>
    <source>
        <strain evidence="1 2">AFS081271</strain>
    </source>
</reference>
<feature type="non-terminal residue" evidence="1">
    <location>
        <position position="49"/>
    </location>
</feature>
<dbReference type="AlphaFoldDB" id="A0A2B0VNX9"/>
<protein>
    <submittedName>
        <fullName evidence="1">Short-chain dehydrogenase</fullName>
    </submittedName>
</protein>
<dbReference type="Proteomes" id="UP000222851">
    <property type="component" value="Unassembled WGS sequence"/>
</dbReference>
<accession>A0A2B0VNX9</accession>
<comment type="caution">
    <text evidence="1">The sequence shown here is derived from an EMBL/GenBank/DDBJ whole genome shotgun (WGS) entry which is preliminary data.</text>
</comment>
<organism evidence="1 2">
    <name type="scientific">Bacillus anthracis</name>
    <name type="common">anthrax bacterium</name>
    <dbReference type="NCBI Taxonomy" id="1392"/>
    <lineage>
        <taxon>Bacteria</taxon>
        <taxon>Bacillati</taxon>
        <taxon>Bacillota</taxon>
        <taxon>Bacilli</taxon>
        <taxon>Bacillales</taxon>
        <taxon>Bacillaceae</taxon>
        <taxon>Bacillus</taxon>
        <taxon>Bacillus cereus group</taxon>
    </lineage>
</organism>
<sequence>MACVHDFGIIEEFDSQKSYNDYTPEKYDCVSVDDDIISNLSQNLSIMKT</sequence>
<dbReference type="EMBL" id="NUXH01000320">
    <property type="protein sequence ID" value="PFL44312.1"/>
    <property type="molecule type" value="Genomic_DNA"/>
</dbReference>
<gene>
    <name evidence="1" type="ORF">COJ30_32000</name>
</gene>
<proteinExistence type="predicted"/>
<name>A0A2B0VNX9_BACAN</name>
<evidence type="ECO:0000313" key="1">
    <source>
        <dbReference type="EMBL" id="PFL44312.1"/>
    </source>
</evidence>